<evidence type="ECO:0000313" key="2">
    <source>
        <dbReference type="EMBL" id="CAD6994082.1"/>
    </source>
</evidence>
<sequence>MDALMASQAAERRPYVSVYTVVMQAYTRMYVHTKEFDCLTVYLFQSLGIALVGPASTHMSSAANNATARRRNCLASKSNQQLKTTLTVCGQRVTEEVRRLASLGLGKAKGQSAALNIKLKTFLQIPTSSPKTNQADHTESSQQQLPLVVPESTKLFCCLLVVATKLLCYKLLLRPRRRPSSVNYPQIFNSLFYYDVDDSNSNSNGNSNGNGVSTKPLIGDSENENKKDEVQRAQQQALQCTDERTNERDTYKRIYVQIESLQKRRHRACATLSARQPQRQDIQEGNAGKDSGKTLGLKAKAVSRRHSAKRARPLRFQRSKIVTNRRGNQWEIVVLS</sequence>
<keyword evidence="3" id="KW-1185">Reference proteome</keyword>
<feature type="compositionally biased region" description="Low complexity" evidence="1">
    <location>
        <begin position="202"/>
        <end position="213"/>
    </location>
</feature>
<dbReference type="Proteomes" id="UP000606786">
    <property type="component" value="Unassembled WGS sequence"/>
</dbReference>
<dbReference type="AlphaFoldDB" id="A0A811U4H7"/>
<accession>A0A811U4H7</accession>
<evidence type="ECO:0000313" key="3">
    <source>
        <dbReference type="Proteomes" id="UP000606786"/>
    </source>
</evidence>
<feature type="region of interest" description="Disordered" evidence="1">
    <location>
        <begin position="202"/>
        <end position="244"/>
    </location>
</feature>
<evidence type="ECO:0000256" key="1">
    <source>
        <dbReference type="SAM" id="MobiDB-lite"/>
    </source>
</evidence>
<name>A0A811U4H7_CERCA</name>
<comment type="caution">
    <text evidence="2">The sequence shown here is derived from an EMBL/GenBank/DDBJ whole genome shotgun (WGS) entry which is preliminary data.</text>
</comment>
<dbReference type="EMBL" id="CAJHJT010000001">
    <property type="protein sequence ID" value="CAD6994082.1"/>
    <property type="molecule type" value="Genomic_DNA"/>
</dbReference>
<organism evidence="2 3">
    <name type="scientific">Ceratitis capitata</name>
    <name type="common">Mediterranean fruit fly</name>
    <name type="synonym">Tephritis capitata</name>
    <dbReference type="NCBI Taxonomy" id="7213"/>
    <lineage>
        <taxon>Eukaryota</taxon>
        <taxon>Metazoa</taxon>
        <taxon>Ecdysozoa</taxon>
        <taxon>Arthropoda</taxon>
        <taxon>Hexapoda</taxon>
        <taxon>Insecta</taxon>
        <taxon>Pterygota</taxon>
        <taxon>Neoptera</taxon>
        <taxon>Endopterygota</taxon>
        <taxon>Diptera</taxon>
        <taxon>Brachycera</taxon>
        <taxon>Muscomorpha</taxon>
        <taxon>Tephritoidea</taxon>
        <taxon>Tephritidae</taxon>
        <taxon>Ceratitis</taxon>
        <taxon>Ceratitis</taxon>
    </lineage>
</organism>
<reference evidence="2" key="1">
    <citation type="submission" date="2020-11" db="EMBL/GenBank/DDBJ databases">
        <authorList>
            <person name="Whitehead M."/>
        </authorList>
    </citation>
    <scope>NUCLEOTIDE SEQUENCE</scope>
    <source>
        <strain evidence="2">EGII</strain>
    </source>
</reference>
<gene>
    <name evidence="2" type="ORF">CCAP1982_LOCUS2852</name>
</gene>
<protein>
    <submittedName>
        <fullName evidence="2">(Mediterranean fruit fly) hypothetical protein</fullName>
    </submittedName>
</protein>
<proteinExistence type="predicted"/>